<dbReference type="AlphaFoldDB" id="A0A1C2E514"/>
<keyword evidence="2" id="KW-1185">Reference proteome</keyword>
<evidence type="ECO:0000313" key="2">
    <source>
        <dbReference type="Proteomes" id="UP000094412"/>
    </source>
</evidence>
<organism evidence="1 2">
    <name type="scientific">Mesorhizobium hungaricum</name>
    <dbReference type="NCBI Taxonomy" id="1566387"/>
    <lineage>
        <taxon>Bacteria</taxon>
        <taxon>Pseudomonadati</taxon>
        <taxon>Pseudomonadota</taxon>
        <taxon>Alphaproteobacteria</taxon>
        <taxon>Hyphomicrobiales</taxon>
        <taxon>Phyllobacteriaceae</taxon>
        <taxon>Mesorhizobium</taxon>
    </lineage>
</organism>
<sequence>MPRTNAAKRDQLTTQIRRQFTDRSTQRFLHALPAFRVVNEIPEPLRTLLERLDAQESRAQHQR</sequence>
<reference evidence="1 2" key="1">
    <citation type="submission" date="2016-08" db="EMBL/GenBank/DDBJ databases">
        <title>Whole genome sequence of Mesorhizobium sp. strain UASWS1009 isolated from industrial sewage.</title>
        <authorList>
            <person name="Crovadore J."/>
            <person name="Calmin G."/>
            <person name="Chablais R."/>
            <person name="Cochard B."/>
            <person name="Lefort F."/>
        </authorList>
    </citation>
    <scope>NUCLEOTIDE SEQUENCE [LARGE SCALE GENOMIC DNA]</scope>
    <source>
        <strain evidence="1 2">UASWS1009</strain>
    </source>
</reference>
<dbReference type="RefSeq" id="WP_024927197.1">
    <property type="nucleotide sequence ID" value="NZ_MDEO01000027.1"/>
</dbReference>
<dbReference type="OrthoDB" id="8098780at2"/>
<gene>
    <name evidence="1" type="ORF">QV13_05895</name>
</gene>
<evidence type="ECO:0008006" key="3">
    <source>
        <dbReference type="Google" id="ProtNLM"/>
    </source>
</evidence>
<name>A0A1C2E514_9HYPH</name>
<comment type="caution">
    <text evidence="1">The sequence shown here is derived from an EMBL/GenBank/DDBJ whole genome shotgun (WGS) entry which is preliminary data.</text>
</comment>
<evidence type="ECO:0000313" key="1">
    <source>
        <dbReference type="EMBL" id="OCX22094.1"/>
    </source>
</evidence>
<dbReference type="Proteomes" id="UP000094412">
    <property type="component" value="Unassembled WGS sequence"/>
</dbReference>
<protein>
    <recommendedName>
        <fullName evidence="3">Anti-sigma factor NepR domain-containing protein</fullName>
    </recommendedName>
</protein>
<proteinExistence type="predicted"/>
<accession>A0A1C2E514</accession>
<dbReference type="EMBL" id="MDEO01000027">
    <property type="protein sequence ID" value="OCX22094.1"/>
    <property type="molecule type" value="Genomic_DNA"/>
</dbReference>